<feature type="region of interest" description="Disordered" evidence="1">
    <location>
        <begin position="129"/>
        <end position="151"/>
    </location>
</feature>
<dbReference type="AlphaFoldDB" id="A0A8H6RN15"/>
<comment type="caution">
    <text evidence="2">The sequence shown here is derived from an EMBL/GenBank/DDBJ whole genome shotgun (WGS) entry which is preliminary data.</text>
</comment>
<feature type="compositionally biased region" description="Acidic residues" evidence="1">
    <location>
        <begin position="138"/>
        <end position="151"/>
    </location>
</feature>
<proteinExistence type="predicted"/>
<dbReference type="OrthoDB" id="10644336at2759"/>
<evidence type="ECO:0000256" key="1">
    <source>
        <dbReference type="SAM" id="MobiDB-lite"/>
    </source>
</evidence>
<dbReference type="EMBL" id="JABCIY010000061">
    <property type="protein sequence ID" value="KAF7194424.1"/>
    <property type="molecule type" value="Genomic_DNA"/>
</dbReference>
<protein>
    <submittedName>
        <fullName evidence="2">Uncharacterized protein</fullName>
    </submittedName>
</protein>
<keyword evidence="3" id="KW-1185">Reference proteome</keyword>
<evidence type="ECO:0000313" key="2">
    <source>
        <dbReference type="EMBL" id="KAF7194424.1"/>
    </source>
</evidence>
<dbReference type="Proteomes" id="UP000660729">
    <property type="component" value="Unassembled WGS sequence"/>
</dbReference>
<name>A0A8H6RN15_9PEZI</name>
<sequence>MASNNQDFNADNLFRGNSALGAQNPAFEDQRKAGNRNMAIADIEDALLLASKYTIAELSRMTQRSVSQIESMIKLSITKVAKFRGVERADIKAAFDEAQQTNGVNIRRYRETSVLGAVGDANGRVFFPLQTNNSGQEQNEDTAMEGGEDADMGGMDELFEGPVKQQEPDAVPAESHAIALPLRLAAEHQAGTVDAFAASANPNLNPGQEELTEEEDVAFTMLKLAGVLKMNY</sequence>
<gene>
    <name evidence="2" type="ORF">HII31_04229</name>
</gene>
<evidence type="ECO:0000313" key="3">
    <source>
        <dbReference type="Proteomes" id="UP000660729"/>
    </source>
</evidence>
<accession>A0A8H6RN15</accession>
<reference evidence="2" key="1">
    <citation type="submission" date="2020-04" db="EMBL/GenBank/DDBJ databases">
        <title>Draft genome resource of the tomato pathogen Pseudocercospora fuligena.</title>
        <authorList>
            <person name="Zaccaron A."/>
        </authorList>
    </citation>
    <scope>NUCLEOTIDE SEQUENCE</scope>
    <source>
        <strain evidence="2">PF001</strain>
    </source>
</reference>
<organism evidence="2 3">
    <name type="scientific">Pseudocercospora fuligena</name>
    <dbReference type="NCBI Taxonomy" id="685502"/>
    <lineage>
        <taxon>Eukaryota</taxon>
        <taxon>Fungi</taxon>
        <taxon>Dikarya</taxon>
        <taxon>Ascomycota</taxon>
        <taxon>Pezizomycotina</taxon>
        <taxon>Dothideomycetes</taxon>
        <taxon>Dothideomycetidae</taxon>
        <taxon>Mycosphaerellales</taxon>
        <taxon>Mycosphaerellaceae</taxon>
        <taxon>Pseudocercospora</taxon>
    </lineage>
</organism>